<proteinExistence type="predicted"/>
<keyword evidence="2" id="KW-1185">Reference proteome</keyword>
<name>A0A1M6M9T1_9FIRM</name>
<dbReference type="STRING" id="1121432.SAMN02745219_03375"/>
<evidence type="ECO:0000313" key="2">
    <source>
        <dbReference type="Proteomes" id="UP000184529"/>
    </source>
</evidence>
<sequence>MEQHKQRISLRFNEKAPVKGELRLRIYRKGRLMEVWEDENLVVDAGRSVMAKLIGGQAGLNVNRVAFGTNATDPAPGDTAIQNAFIKPISAVSYPTATQVRFDFTLLESEANGLSIREFGLLCANGTLFARRTRGGKTIDKDSDLAIEGQWTIFF</sequence>
<organism evidence="1 2">
    <name type="scientific">Desulfofundulus thermosubterraneus DSM 16057</name>
    <dbReference type="NCBI Taxonomy" id="1121432"/>
    <lineage>
        <taxon>Bacteria</taxon>
        <taxon>Bacillati</taxon>
        <taxon>Bacillota</taxon>
        <taxon>Clostridia</taxon>
        <taxon>Eubacteriales</taxon>
        <taxon>Peptococcaceae</taxon>
        <taxon>Desulfofundulus</taxon>
    </lineage>
</organism>
<protein>
    <submittedName>
        <fullName evidence="1">Uncharacterized protein</fullName>
    </submittedName>
</protein>
<dbReference type="EMBL" id="FQZM01000064">
    <property type="protein sequence ID" value="SHJ80225.1"/>
    <property type="molecule type" value="Genomic_DNA"/>
</dbReference>
<dbReference type="OrthoDB" id="1808144at2"/>
<reference evidence="2" key="1">
    <citation type="submission" date="2016-11" db="EMBL/GenBank/DDBJ databases">
        <authorList>
            <person name="Varghese N."/>
            <person name="Submissions S."/>
        </authorList>
    </citation>
    <scope>NUCLEOTIDE SEQUENCE [LARGE SCALE GENOMIC DNA]</scope>
    <source>
        <strain evidence="2">DSM 16057</strain>
    </source>
</reference>
<evidence type="ECO:0000313" key="1">
    <source>
        <dbReference type="EMBL" id="SHJ80225.1"/>
    </source>
</evidence>
<accession>A0A1M6M9T1</accession>
<dbReference type="AlphaFoldDB" id="A0A1M6M9T1"/>
<dbReference type="Proteomes" id="UP000184529">
    <property type="component" value="Unassembled WGS sequence"/>
</dbReference>
<dbReference type="RefSeq" id="WP_131821546.1">
    <property type="nucleotide sequence ID" value="NZ_FQZM01000064.1"/>
</dbReference>
<gene>
    <name evidence="1" type="ORF">SAMN02745219_03375</name>
</gene>